<proteinExistence type="predicted"/>
<organism evidence="2 3">
    <name type="scientific">Penicillium camemberti (strain FM 013)</name>
    <dbReference type="NCBI Taxonomy" id="1429867"/>
    <lineage>
        <taxon>Eukaryota</taxon>
        <taxon>Fungi</taxon>
        <taxon>Dikarya</taxon>
        <taxon>Ascomycota</taxon>
        <taxon>Pezizomycotina</taxon>
        <taxon>Eurotiomycetes</taxon>
        <taxon>Eurotiomycetidae</taxon>
        <taxon>Eurotiales</taxon>
        <taxon>Aspergillaceae</taxon>
        <taxon>Penicillium</taxon>
    </lineage>
</organism>
<evidence type="ECO:0000313" key="3">
    <source>
        <dbReference type="Proteomes" id="UP000053732"/>
    </source>
</evidence>
<sequence>MDNADRETDAKTRHSQNTMCPPPEHETVFSIHAADQLEEQWLSPEILLSQDHHPKILNKPFESLLEGLNRLGQGNPEVAQPAARILDLYSTMWGAYSAKTAHNQRLERENKALRASNIDLCHTLQFLERRYTNQEGLLAYFEQAFENVRDGILGIFEDWEPRACP</sequence>
<reference evidence="2 3" key="1">
    <citation type="journal article" date="2014" name="Nat. Commun.">
        <title>Multiple recent horizontal transfers of a large genomic region in cheese making fungi.</title>
        <authorList>
            <person name="Cheeseman K."/>
            <person name="Ropars J."/>
            <person name="Renault P."/>
            <person name="Dupont J."/>
            <person name="Gouzy J."/>
            <person name="Branca A."/>
            <person name="Abraham A.L."/>
            <person name="Ceppi M."/>
            <person name="Conseiller E."/>
            <person name="Debuchy R."/>
            <person name="Malagnac F."/>
            <person name="Goarin A."/>
            <person name="Silar P."/>
            <person name="Lacoste S."/>
            <person name="Sallet E."/>
            <person name="Bensimon A."/>
            <person name="Giraud T."/>
            <person name="Brygoo Y."/>
        </authorList>
    </citation>
    <scope>NUCLEOTIDE SEQUENCE [LARGE SCALE GENOMIC DNA]</scope>
    <source>
        <strain evidence="3">FM 013</strain>
    </source>
</reference>
<evidence type="ECO:0000313" key="2">
    <source>
        <dbReference type="EMBL" id="CRL29508.1"/>
    </source>
</evidence>
<name>A0A0G4PTN2_PENC3</name>
<dbReference type="Proteomes" id="UP000053732">
    <property type="component" value="Unassembled WGS sequence"/>
</dbReference>
<dbReference type="AlphaFoldDB" id="A0A0G4PTN2"/>
<gene>
    <name evidence="2" type="ORF">PCAMFM013_S036g000092</name>
</gene>
<accession>A0A0G4PTN2</accession>
<evidence type="ECO:0000256" key="1">
    <source>
        <dbReference type="SAM" id="MobiDB-lite"/>
    </source>
</evidence>
<protein>
    <submittedName>
        <fullName evidence="2">Str. FM013</fullName>
    </submittedName>
</protein>
<keyword evidence="3" id="KW-1185">Reference proteome</keyword>
<feature type="region of interest" description="Disordered" evidence="1">
    <location>
        <begin position="1"/>
        <end position="24"/>
    </location>
</feature>
<dbReference type="EMBL" id="HG793169">
    <property type="protein sequence ID" value="CRL29508.1"/>
    <property type="molecule type" value="Genomic_DNA"/>
</dbReference>
<feature type="compositionally biased region" description="Basic and acidic residues" evidence="1">
    <location>
        <begin position="1"/>
        <end position="12"/>
    </location>
</feature>